<feature type="region of interest" description="Disordered" evidence="2">
    <location>
        <begin position="243"/>
        <end position="300"/>
    </location>
</feature>
<dbReference type="PANTHER" id="PTHR21666:SF291">
    <property type="entry name" value="STAGE II SPORULATION PROTEIN Q"/>
    <property type="match status" value="1"/>
</dbReference>
<feature type="chain" id="PRO_5046053712" evidence="3">
    <location>
        <begin position="21"/>
        <end position="439"/>
    </location>
</feature>
<evidence type="ECO:0000313" key="5">
    <source>
        <dbReference type="EMBL" id="UOO81025.1"/>
    </source>
</evidence>
<dbReference type="RefSeq" id="WP_244784095.1">
    <property type="nucleotide sequence ID" value="NZ_CP091508.1"/>
</dbReference>
<keyword evidence="3" id="KW-0732">Signal</keyword>
<dbReference type="PANTHER" id="PTHR21666">
    <property type="entry name" value="PEPTIDASE-RELATED"/>
    <property type="match status" value="1"/>
</dbReference>
<accession>A0ABY4DPR3</accession>
<sequence length="439" mass="47119">MPFKPLLLAVSLGLSFPAAAAPEAGAAPVTGDLQEIQKAINAAQSDLKEKQAAQKNARQTLDQTRAALAKAQQELAAVNRQQRDTWQKLQTLQTELGRLKTEVAGTKAQVARLLAGHYKNRQPNAVMLFLKNAEPGQKARYLQYARYIHQANEKVIAELVQQQQALAQQESAIDGELARLNRLKTQKQAALNKLGRSHSAAQSESSRLSAQIENQTKRIASLRADEQRLNTLLADIAKRNAQKRKQEAAARTKAAQARIAAANKARAEQAKKQQNAKNSAQTAKPKTPPPRSTLTAEDRALQPPSEIQVGNSGFSAMQGRLRRPIGGSINGRFGQARAGGGTWKGVFFATAPAAVQSIAAGTVAHTGPLSGYGNIVVIDHGNDYVSVYSGLSNISAAAGSNIAAGRTIGRSGSLPTGEQGLYLEIRYRGQPMNPLSWLR</sequence>
<feature type="compositionally biased region" description="Low complexity" evidence="2">
    <location>
        <begin position="272"/>
        <end position="284"/>
    </location>
</feature>
<evidence type="ECO:0000256" key="2">
    <source>
        <dbReference type="SAM" id="MobiDB-lite"/>
    </source>
</evidence>
<dbReference type="Pfam" id="PF01551">
    <property type="entry name" value="Peptidase_M23"/>
    <property type="match status" value="1"/>
</dbReference>
<reference evidence="5 6" key="1">
    <citation type="journal article" date="2022" name="Res Sq">
        <title>Evolution of multicellular longitudinally dividing oral cavity symbionts (Neisseriaceae).</title>
        <authorList>
            <person name="Nyongesa S."/>
            <person name="Weber P."/>
            <person name="Bernet E."/>
            <person name="Pullido F."/>
            <person name="Nieckarz M."/>
            <person name="Delaby M."/>
            <person name="Nieves C."/>
            <person name="Viehboeck T."/>
            <person name="Krause N."/>
            <person name="Rivera-Millot A."/>
            <person name="Nakamura A."/>
            <person name="Vischer N."/>
            <person name="VanNieuwenhze M."/>
            <person name="Brun Y."/>
            <person name="Cava F."/>
            <person name="Bulgheresi S."/>
            <person name="Veyrier F."/>
        </authorList>
    </citation>
    <scope>NUCLEOTIDE SEQUENCE [LARGE SCALE GENOMIC DNA]</scope>
    <source>
        <strain evidence="5 6">CCUG 63373m</strain>
    </source>
</reference>
<name>A0ABY4DPR3_9NEIS</name>
<dbReference type="InterPro" id="IPR016047">
    <property type="entry name" value="M23ase_b-sheet_dom"/>
</dbReference>
<dbReference type="Proteomes" id="UP000829817">
    <property type="component" value="Chromosome"/>
</dbReference>
<evidence type="ECO:0000259" key="4">
    <source>
        <dbReference type="Pfam" id="PF01551"/>
    </source>
</evidence>
<keyword evidence="1" id="KW-0175">Coiled coil</keyword>
<dbReference type="Gene3D" id="2.70.70.10">
    <property type="entry name" value="Glucose Permease (Domain IIA)"/>
    <property type="match status" value="1"/>
</dbReference>
<gene>
    <name evidence="5" type="ORF">LVJ83_08525</name>
</gene>
<evidence type="ECO:0000256" key="1">
    <source>
        <dbReference type="SAM" id="Coils"/>
    </source>
</evidence>
<feature type="signal peptide" evidence="3">
    <location>
        <begin position="1"/>
        <end position="20"/>
    </location>
</feature>
<organism evidence="5 6">
    <name type="scientific">Uruburuella testudinis</name>
    <dbReference type="NCBI Taxonomy" id="1282863"/>
    <lineage>
        <taxon>Bacteria</taxon>
        <taxon>Pseudomonadati</taxon>
        <taxon>Pseudomonadota</taxon>
        <taxon>Betaproteobacteria</taxon>
        <taxon>Neisseriales</taxon>
        <taxon>Neisseriaceae</taxon>
        <taxon>Uruburuella</taxon>
    </lineage>
</organism>
<evidence type="ECO:0000256" key="3">
    <source>
        <dbReference type="SAM" id="SignalP"/>
    </source>
</evidence>
<feature type="compositionally biased region" description="Low complexity" evidence="2">
    <location>
        <begin position="251"/>
        <end position="264"/>
    </location>
</feature>
<proteinExistence type="predicted"/>
<evidence type="ECO:0000313" key="6">
    <source>
        <dbReference type="Proteomes" id="UP000829817"/>
    </source>
</evidence>
<dbReference type="SUPFAM" id="SSF51261">
    <property type="entry name" value="Duplicated hybrid motif"/>
    <property type="match status" value="1"/>
</dbReference>
<dbReference type="InterPro" id="IPR050570">
    <property type="entry name" value="Cell_wall_metabolism_enzyme"/>
</dbReference>
<dbReference type="EMBL" id="CP091508">
    <property type="protein sequence ID" value="UOO81025.1"/>
    <property type="molecule type" value="Genomic_DNA"/>
</dbReference>
<dbReference type="Gene3D" id="6.10.250.3150">
    <property type="match status" value="1"/>
</dbReference>
<dbReference type="CDD" id="cd12797">
    <property type="entry name" value="M23_peptidase"/>
    <property type="match status" value="1"/>
</dbReference>
<feature type="domain" description="M23ase beta-sheet core" evidence="4">
    <location>
        <begin position="343"/>
        <end position="434"/>
    </location>
</feature>
<protein>
    <submittedName>
        <fullName evidence="5">Peptidoglycan DD-metalloendopeptidase family protein</fullName>
    </submittedName>
</protein>
<keyword evidence="6" id="KW-1185">Reference proteome</keyword>
<dbReference type="InterPro" id="IPR011055">
    <property type="entry name" value="Dup_hybrid_motif"/>
</dbReference>
<feature type="coiled-coil region" evidence="1">
    <location>
        <begin position="33"/>
        <end position="109"/>
    </location>
</feature>